<accession>A0A0A2ESB2</accession>
<dbReference type="Pfam" id="PF00300">
    <property type="entry name" value="His_Phos_1"/>
    <property type="match status" value="1"/>
</dbReference>
<dbReference type="EMBL" id="JQJD01000023">
    <property type="protein sequence ID" value="KGN81756.1"/>
    <property type="molecule type" value="Genomic_DNA"/>
</dbReference>
<dbReference type="PANTHER" id="PTHR48100">
    <property type="entry name" value="BROAD-SPECIFICITY PHOSPHATASE YOR283W-RELATED"/>
    <property type="match status" value="1"/>
</dbReference>
<dbReference type="InterPro" id="IPR013078">
    <property type="entry name" value="His_Pase_superF_clade-1"/>
</dbReference>
<dbReference type="eggNOG" id="COG0406">
    <property type="taxonomic scope" value="Bacteria"/>
</dbReference>
<dbReference type="Gene3D" id="3.40.50.1240">
    <property type="entry name" value="Phosphoglycerate mutase-like"/>
    <property type="match status" value="1"/>
</dbReference>
<dbReference type="AlphaFoldDB" id="A0A0A2ESB2"/>
<dbReference type="CDD" id="cd07067">
    <property type="entry name" value="HP_PGM_like"/>
    <property type="match status" value="1"/>
</dbReference>
<keyword evidence="2" id="KW-1185">Reference proteome</keyword>
<proteinExistence type="predicted"/>
<dbReference type="RefSeq" id="WP_036851141.1">
    <property type="nucleotide sequence ID" value="NZ_JQJD01000023.1"/>
</dbReference>
<dbReference type="SMART" id="SM00855">
    <property type="entry name" value="PGAM"/>
    <property type="match status" value="1"/>
</dbReference>
<sequence>MLIIDWIRHTSLQIDGSYSYGQTDVQVSDNFEVEAAAVKDQLDGIGYDAIYTSPLSRAKKLAHYCGYTDAIEDPRIKEIFLGEWEMKKWADIIMYDNLDDWFANFHNLTAPGGENLQNLLDRVKEFIQDARLKRHSRIAVFCHGGVINCARYMNSEISKALIFREVPMYGSINTIKYSYLDQHDRVKRDI</sequence>
<dbReference type="GO" id="GO:0016791">
    <property type="term" value="F:phosphatase activity"/>
    <property type="evidence" value="ECO:0007669"/>
    <property type="project" value="TreeGrafter"/>
</dbReference>
<evidence type="ECO:0000313" key="1">
    <source>
        <dbReference type="EMBL" id="KGN81756.1"/>
    </source>
</evidence>
<reference evidence="1 2" key="1">
    <citation type="submission" date="2014-08" db="EMBL/GenBank/DDBJ databases">
        <title>Porphyromonas cangingivalis strain:COT-109_OH1386 Genome sequencing.</title>
        <authorList>
            <person name="Wallis C."/>
            <person name="Deusch O."/>
            <person name="O'Flynn C."/>
            <person name="Davis I."/>
            <person name="Jospin G."/>
            <person name="Darling A.E."/>
            <person name="Coil D.A."/>
            <person name="Alexiev A."/>
            <person name="Horsfall A."/>
            <person name="Kirkwood N."/>
            <person name="Harris S."/>
            <person name="Eisen J.A."/>
        </authorList>
    </citation>
    <scope>NUCLEOTIDE SEQUENCE [LARGE SCALE GENOMIC DNA]</scope>
    <source>
        <strain evidence="2">COT-109 OH1386</strain>
    </source>
</reference>
<dbReference type="Proteomes" id="UP000030125">
    <property type="component" value="Unassembled WGS sequence"/>
</dbReference>
<dbReference type="STRING" id="36874.HQ34_04305"/>
<dbReference type="GO" id="GO:0005737">
    <property type="term" value="C:cytoplasm"/>
    <property type="evidence" value="ECO:0007669"/>
    <property type="project" value="TreeGrafter"/>
</dbReference>
<dbReference type="OrthoDB" id="9782128at2"/>
<dbReference type="InterPro" id="IPR029033">
    <property type="entry name" value="His_PPase_superfam"/>
</dbReference>
<name>A0A0A2ESB2_PORCN</name>
<dbReference type="PANTHER" id="PTHR48100:SF59">
    <property type="entry name" value="ADENOSYLCOBALAMIN_ALPHA-RIBAZOLE PHOSPHATASE"/>
    <property type="match status" value="1"/>
</dbReference>
<dbReference type="InterPro" id="IPR050275">
    <property type="entry name" value="PGM_Phosphatase"/>
</dbReference>
<evidence type="ECO:0000313" key="2">
    <source>
        <dbReference type="Proteomes" id="UP000030125"/>
    </source>
</evidence>
<organism evidence="1 2">
    <name type="scientific">Porphyromonas cangingivalis</name>
    <dbReference type="NCBI Taxonomy" id="36874"/>
    <lineage>
        <taxon>Bacteria</taxon>
        <taxon>Pseudomonadati</taxon>
        <taxon>Bacteroidota</taxon>
        <taxon>Bacteroidia</taxon>
        <taxon>Bacteroidales</taxon>
        <taxon>Porphyromonadaceae</taxon>
        <taxon>Porphyromonas</taxon>
    </lineage>
</organism>
<dbReference type="SUPFAM" id="SSF53254">
    <property type="entry name" value="Phosphoglycerate mutase-like"/>
    <property type="match status" value="1"/>
</dbReference>
<protein>
    <recommendedName>
        <fullName evidence="3">Alpha-ribazole phosphatase</fullName>
    </recommendedName>
</protein>
<comment type="caution">
    <text evidence="1">The sequence shown here is derived from an EMBL/GenBank/DDBJ whole genome shotgun (WGS) entry which is preliminary data.</text>
</comment>
<gene>
    <name evidence="1" type="ORF">HQ35_03705</name>
</gene>
<evidence type="ECO:0008006" key="3">
    <source>
        <dbReference type="Google" id="ProtNLM"/>
    </source>
</evidence>